<evidence type="ECO:0000256" key="5">
    <source>
        <dbReference type="ARBA" id="ARBA00023002"/>
    </source>
</evidence>
<reference evidence="10" key="1">
    <citation type="submission" date="2020-05" db="EMBL/GenBank/DDBJ databases">
        <authorList>
            <person name="Chiriac C."/>
            <person name="Salcher M."/>
            <person name="Ghai R."/>
            <person name="Kavagutti S V."/>
        </authorList>
    </citation>
    <scope>NUCLEOTIDE SEQUENCE</scope>
</reference>
<keyword evidence="3" id="KW-0285">Flavoprotein</keyword>
<dbReference type="EMBL" id="CAEZTY010000038">
    <property type="protein sequence ID" value="CAB4587274.1"/>
    <property type="molecule type" value="Genomic_DNA"/>
</dbReference>
<name>A0A6J6ALB8_9ZZZZ</name>
<dbReference type="Pfam" id="PF00441">
    <property type="entry name" value="Acyl-CoA_dh_1"/>
    <property type="match status" value="1"/>
</dbReference>
<evidence type="ECO:0000313" key="15">
    <source>
        <dbReference type="EMBL" id="CAB4976530.1"/>
    </source>
</evidence>
<evidence type="ECO:0000313" key="12">
    <source>
        <dbReference type="EMBL" id="CAB4703891.1"/>
    </source>
</evidence>
<evidence type="ECO:0000313" key="11">
    <source>
        <dbReference type="EMBL" id="CAB4587274.1"/>
    </source>
</evidence>
<dbReference type="EMBL" id="CAFBNJ010000028">
    <property type="protein sequence ID" value="CAB4949259.1"/>
    <property type="molecule type" value="Genomic_DNA"/>
</dbReference>
<organism evidence="10">
    <name type="scientific">freshwater metagenome</name>
    <dbReference type="NCBI Taxonomy" id="449393"/>
    <lineage>
        <taxon>unclassified sequences</taxon>
        <taxon>metagenomes</taxon>
        <taxon>ecological metagenomes</taxon>
    </lineage>
</organism>
<dbReference type="EMBL" id="CAEZXY010000021">
    <property type="protein sequence ID" value="CAB4703891.1"/>
    <property type="molecule type" value="Genomic_DNA"/>
</dbReference>
<dbReference type="InterPro" id="IPR037069">
    <property type="entry name" value="AcylCoA_DH/ox_N_sf"/>
</dbReference>
<proteinExistence type="inferred from homology"/>
<dbReference type="EMBL" id="CAEUNJ010000025">
    <property type="protein sequence ID" value="CAB4371305.1"/>
    <property type="molecule type" value="Genomic_DNA"/>
</dbReference>
<dbReference type="GO" id="GO:0050660">
    <property type="term" value="F:flavin adenine dinucleotide binding"/>
    <property type="evidence" value="ECO:0007669"/>
    <property type="project" value="InterPro"/>
</dbReference>
<dbReference type="SUPFAM" id="SSF56645">
    <property type="entry name" value="Acyl-CoA dehydrogenase NM domain-like"/>
    <property type="match status" value="1"/>
</dbReference>
<dbReference type="Gene3D" id="1.20.140.10">
    <property type="entry name" value="Butyryl-CoA Dehydrogenase, subunit A, domain 3"/>
    <property type="match status" value="1"/>
</dbReference>
<evidence type="ECO:0000256" key="3">
    <source>
        <dbReference type="ARBA" id="ARBA00022630"/>
    </source>
</evidence>
<dbReference type="Pfam" id="PF02771">
    <property type="entry name" value="Acyl-CoA_dh_N"/>
    <property type="match status" value="1"/>
</dbReference>
<dbReference type="InterPro" id="IPR046373">
    <property type="entry name" value="Acyl-CoA_Oxase/DH_mid-dom_sf"/>
</dbReference>
<dbReference type="Gene3D" id="1.10.540.10">
    <property type="entry name" value="Acyl-CoA dehydrogenase/oxidase, N-terminal domain"/>
    <property type="match status" value="1"/>
</dbReference>
<feature type="domain" description="Acyl-CoA dehydrogenase/oxidase N-terminal" evidence="8">
    <location>
        <begin position="6"/>
        <end position="118"/>
    </location>
</feature>
<dbReference type="InterPro" id="IPR036250">
    <property type="entry name" value="AcylCo_DH-like_C"/>
</dbReference>
<evidence type="ECO:0000259" key="7">
    <source>
        <dbReference type="Pfam" id="PF02770"/>
    </source>
</evidence>
<dbReference type="InterPro" id="IPR013786">
    <property type="entry name" value="AcylCoA_DH/ox_N"/>
</dbReference>
<dbReference type="InterPro" id="IPR006091">
    <property type="entry name" value="Acyl-CoA_Oxase/DH_mid-dom"/>
</dbReference>
<dbReference type="GO" id="GO:0005886">
    <property type="term" value="C:plasma membrane"/>
    <property type="evidence" value="ECO:0007669"/>
    <property type="project" value="TreeGrafter"/>
</dbReference>
<evidence type="ECO:0000259" key="8">
    <source>
        <dbReference type="Pfam" id="PF02771"/>
    </source>
</evidence>
<evidence type="ECO:0000256" key="2">
    <source>
        <dbReference type="ARBA" id="ARBA00009347"/>
    </source>
</evidence>
<protein>
    <submittedName>
        <fullName evidence="10">Unannotated protein</fullName>
    </submittedName>
</protein>
<dbReference type="GO" id="GO:0016627">
    <property type="term" value="F:oxidoreductase activity, acting on the CH-CH group of donors"/>
    <property type="evidence" value="ECO:0007669"/>
    <property type="project" value="InterPro"/>
</dbReference>
<dbReference type="EMBL" id="CAFBOK010000036">
    <property type="protein sequence ID" value="CAB4976530.1"/>
    <property type="molecule type" value="Genomic_DNA"/>
</dbReference>
<dbReference type="EMBL" id="CAESAL010000008">
    <property type="protein sequence ID" value="CAB4333675.1"/>
    <property type="molecule type" value="Genomic_DNA"/>
</dbReference>
<evidence type="ECO:0000313" key="9">
    <source>
        <dbReference type="EMBL" id="CAB4333675.1"/>
    </source>
</evidence>
<dbReference type="InterPro" id="IPR052161">
    <property type="entry name" value="Mycobact_Acyl-CoA_DH"/>
</dbReference>
<keyword evidence="5" id="KW-0560">Oxidoreductase</keyword>
<comment type="cofactor">
    <cofactor evidence="1">
        <name>FAD</name>
        <dbReference type="ChEBI" id="CHEBI:57692"/>
    </cofactor>
</comment>
<dbReference type="InterPro" id="IPR009075">
    <property type="entry name" value="AcylCo_DH/oxidase_C"/>
</dbReference>
<evidence type="ECO:0000313" key="14">
    <source>
        <dbReference type="EMBL" id="CAB4949259.1"/>
    </source>
</evidence>
<evidence type="ECO:0000313" key="13">
    <source>
        <dbReference type="EMBL" id="CAB4805079.1"/>
    </source>
</evidence>
<dbReference type="EMBL" id="CAFAAM010000095">
    <property type="protein sequence ID" value="CAB4805079.1"/>
    <property type="molecule type" value="Genomic_DNA"/>
</dbReference>
<dbReference type="EMBL" id="CAFBRD010000029">
    <property type="protein sequence ID" value="CAB5076418.1"/>
    <property type="molecule type" value="Genomic_DNA"/>
</dbReference>
<accession>A0A6J6ALB8</accession>
<feature type="domain" description="Acyl-CoA dehydrogenase/oxidase C-terminal" evidence="6">
    <location>
        <begin position="231"/>
        <end position="387"/>
    </location>
</feature>
<evidence type="ECO:0000256" key="4">
    <source>
        <dbReference type="ARBA" id="ARBA00022827"/>
    </source>
</evidence>
<feature type="domain" description="Acyl-CoA oxidase/dehydrogenase middle" evidence="7">
    <location>
        <begin position="123"/>
        <end position="219"/>
    </location>
</feature>
<dbReference type="Pfam" id="PF02770">
    <property type="entry name" value="Acyl-CoA_dh_M"/>
    <property type="match status" value="1"/>
</dbReference>
<dbReference type="Gene3D" id="2.40.110.10">
    <property type="entry name" value="Butyryl-CoA Dehydrogenase, subunit A, domain 2"/>
    <property type="match status" value="1"/>
</dbReference>
<keyword evidence="4" id="KW-0274">FAD</keyword>
<gene>
    <name evidence="11" type="ORF">UFOPK1762_01101</name>
    <name evidence="12" type="ORF">UFOPK2624_00705</name>
    <name evidence="13" type="ORF">UFOPK3010_00819</name>
    <name evidence="9" type="ORF">UFOPK3331_00410</name>
    <name evidence="14" type="ORF">UFOPK3785_00723</name>
    <name evidence="15" type="ORF">UFOPK3927_00457</name>
    <name evidence="10" type="ORF">UFOPK4201_00743</name>
    <name evidence="16" type="ORF">UFOPK4371_00734</name>
</gene>
<dbReference type="AlphaFoldDB" id="A0A6J6ALB8"/>
<sequence>MDLTFTPAEEAFRAEAREWLEANVPVGLPSGDTAEGFALHVEWEKKLFEAGWSVVSWPEEFGGRGASLWEWLIFEEEYYRVGGPQRVTQNGIFLLAPTIFEYGTDEQKARFLPRMASADDLWCQGWSEPDAGSDLAGIKSRATRDDERGGWVINGQKTWTTRGAFCNWVFGLFRTDPEAARHSGMTYLMVPLDASGVTVRGVERLDGDEGFAEVFFDDVFVADDLVLGGVNEGWGVAMATTSSERGLTLRSPGRFCAAADRLVDLWKRQAAAGEHPERIDSLRSDVAQSWMEAEAYRLATLADVTGLVNGVSQGARSSLTKIFWSELDVKLNETALRLLGPAAELIETSAGAVDGGAWMKGFEFALSGPIYAGTNEIQRNVVAERVLGLPRK</sequence>
<comment type="similarity">
    <text evidence="2">Belongs to the acyl-CoA dehydrogenase family.</text>
</comment>
<evidence type="ECO:0000259" key="6">
    <source>
        <dbReference type="Pfam" id="PF00441"/>
    </source>
</evidence>
<dbReference type="PANTHER" id="PTHR43292">
    <property type="entry name" value="ACYL-COA DEHYDROGENASE"/>
    <property type="match status" value="1"/>
</dbReference>
<dbReference type="SUPFAM" id="SSF47203">
    <property type="entry name" value="Acyl-CoA dehydrogenase C-terminal domain-like"/>
    <property type="match status" value="1"/>
</dbReference>
<evidence type="ECO:0000313" key="10">
    <source>
        <dbReference type="EMBL" id="CAB4371305.1"/>
    </source>
</evidence>
<dbReference type="PANTHER" id="PTHR43292:SF3">
    <property type="entry name" value="ACYL-COA DEHYDROGENASE FADE29"/>
    <property type="match status" value="1"/>
</dbReference>
<evidence type="ECO:0000313" key="16">
    <source>
        <dbReference type="EMBL" id="CAB5076418.1"/>
    </source>
</evidence>
<dbReference type="InterPro" id="IPR009100">
    <property type="entry name" value="AcylCoA_DH/oxidase_NM_dom_sf"/>
</dbReference>
<evidence type="ECO:0000256" key="1">
    <source>
        <dbReference type="ARBA" id="ARBA00001974"/>
    </source>
</evidence>